<sequence length="109" mass="12294">MSRLAEAPNFKLGLNRKAAKSRVSTIPNMPQKMKAAKTQEKVHYKWHPRSFNPVLSLGVDRQKDRHRTGQPQAQSPRPRRAAPAKRDLLLTAISNSVSGSFHSSELLRQ</sequence>
<reference evidence="2" key="1">
    <citation type="submission" date="2020-05" db="EMBL/GenBank/DDBJ databases">
        <title>Mycena genomes resolve the evolution of fungal bioluminescence.</title>
        <authorList>
            <person name="Tsai I.J."/>
        </authorList>
    </citation>
    <scope>NUCLEOTIDE SEQUENCE</scope>
    <source>
        <strain evidence="2">171206Taipei</strain>
    </source>
</reference>
<dbReference type="AlphaFoldDB" id="A0A8H6TA35"/>
<protein>
    <submittedName>
        <fullName evidence="2">Uncharacterized protein</fullName>
    </submittedName>
</protein>
<gene>
    <name evidence="2" type="ORF">MIND_00288100</name>
</gene>
<comment type="caution">
    <text evidence="2">The sequence shown here is derived from an EMBL/GenBank/DDBJ whole genome shotgun (WGS) entry which is preliminary data.</text>
</comment>
<dbReference type="EMBL" id="JACAZF010000002">
    <property type="protein sequence ID" value="KAF7312732.1"/>
    <property type="molecule type" value="Genomic_DNA"/>
</dbReference>
<evidence type="ECO:0000313" key="3">
    <source>
        <dbReference type="Proteomes" id="UP000636479"/>
    </source>
</evidence>
<proteinExistence type="predicted"/>
<dbReference type="GeneID" id="59342261"/>
<organism evidence="2 3">
    <name type="scientific">Mycena indigotica</name>
    <dbReference type="NCBI Taxonomy" id="2126181"/>
    <lineage>
        <taxon>Eukaryota</taxon>
        <taxon>Fungi</taxon>
        <taxon>Dikarya</taxon>
        <taxon>Basidiomycota</taxon>
        <taxon>Agaricomycotina</taxon>
        <taxon>Agaricomycetes</taxon>
        <taxon>Agaricomycetidae</taxon>
        <taxon>Agaricales</taxon>
        <taxon>Marasmiineae</taxon>
        <taxon>Mycenaceae</taxon>
        <taxon>Mycena</taxon>
    </lineage>
</organism>
<evidence type="ECO:0000256" key="1">
    <source>
        <dbReference type="SAM" id="MobiDB-lite"/>
    </source>
</evidence>
<evidence type="ECO:0000313" key="2">
    <source>
        <dbReference type="EMBL" id="KAF7312732.1"/>
    </source>
</evidence>
<feature type="region of interest" description="Disordered" evidence="1">
    <location>
        <begin position="21"/>
        <end position="86"/>
    </location>
</feature>
<keyword evidence="3" id="KW-1185">Reference proteome</keyword>
<accession>A0A8H6TA35</accession>
<dbReference type="RefSeq" id="XP_037224840.1">
    <property type="nucleotide sequence ID" value="XM_037359745.1"/>
</dbReference>
<dbReference type="Proteomes" id="UP000636479">
    <property type="component" value="Unassembled WGS sequence"/>
</dbReference>
<name>A0A8H6TA35_9AGAR</name>